<dbReference type="InterPro" id="IPR039724">
    <property type="entry name" value="WDR91"/>
</dbReference>
<feature type="domain" description="ARMC9 CTLH-like" evidence="7">
    <location>
        <begin position="77"/>
        <end position="197"/>
    </location>
</feature>
<dbReference type="GO" id="GO:0051898">
    <property type="term" value="P:negative regulation of phosphatidylinositol 3-kinase/protein kinase B signal transduction"/>
    <property type="evidence" value="ECO:0007669"/>
    <property type="project" value="InterPro"/>
</dbReference>
<dbReference type="GO" id="GO:0031902">
    <property type="term" value="C:late endosome membrane"/>
    <property type="evidence" value="ECO:0007669"/>
    <property type="project" value="UniProtKB-SubCell"/>
</dbReference>
<reference evidence="8" key="1">
    <citation type="submission" date="2021-02" db="EMBL/GenBank/DDBJ databases">
        <authorList>
            <person name="Nowell W R."/>
        </authorList>
    </citation>
    <scope>NUCLEOTIDE SEQUENCE</scope>
    <source>
        <strain evidence="8">Ploen Becks lab</strain>
    </source>
</reference>
<keyword evidence="9" id="KW-1185">Reference proteome</keyword>
<name>A0A813WXA8_9BILA</name>
<protein>
    <recommendedName>
        <fullName evidence="4">WD repeat-containing protein 91</fullName>
    </recommendedName>
</protein>
<evidence type="ECO:0000313" key="8">
    <source>
        <dbReference type="EMBL" id="CAF0857200.1"/>
    </source>
</evidence>
<evidence type="ECO:0000256" key="5">
    <source>
        <dbReference type="ARBA" id="ARBA00022753"/>
    </source>
</evidence>
<dbReference type="GO" id="GO:0141039">
    <property type="term" value="F:phosphatidylinositol 3-kinase inhibitor activity"/>
    <property type="evidence" value="ECO:0007669"/>
    <property type="project" value="InterPro"/>
</dbReference>
<keyword evidence="5" id="KW-0967">Endosome</keyword>
<dbReference type="GO" id="GO:0031901">
    <property type="term" value="C:early endosome membrane"/>
    <property type="evidence" value="ECO:0007669"/>
    <property type="project" value="UniProtKB-SubCell"/>
</dbReference>
<evidence type="ECO:0000256" key="6">
    <source>
        <dbReference type="PROSITE-ProRule" id="PRU00221"/>
    </source>
</evidence>
<dbReference type="PANTHER" id="PTHR13083:SF3">
    <property type="entry name" value="WD REPEAT-CONTAINING PROTEIN 91"/>
    <property type="match status" value="1"/>
</dbReference>
<evidence type="ECO:0000313" key="9">
    <source>
        <dbReference type="Proteomes" id="UP000663879"/>
    </source>
</evidence>
<evidence type="ECO:0000256" key="3">
    <source>
        <dbReference type="ARBA" id="ARBA00006128"/>
    </source>
</evidence>
<dbReference type="Gene3D" id="2.130.10.10">
    <property type="entry name" value="YVTN repeat-like/Quinoprotein amine dehydrogenase"/>
    <property type="match status" value="1"/>
</dbReference>
<gene>
    <name evidence="8" type="ORF">OXX778_LOCUS9257</name>
</gene>
<dbReference type="AlphaFoldDB" id="A0A813WXA8"/>
<dbReference type="OrthoDB" id="193023at2759"/>
<dbReference type="SUPFAM" id="SSF50978">
    <property type="entry name" value="WD40 repeat-like"/>
    <property type="match status" value="1"/>
</dbReference>
<evidence type="ECO:0000259" key="7">
    <source>
        <dbReference type="Pfam" id="PF23138"/>
    </source>
</evidence>
<comment type="caution">
    <text evidence="8">The sequence shown here is derived from an EMBL/GenBank/DDBJ whole genome shotgun (WGS) entry which is preliminary data.</text>
</comment>
<evidence type="ECO:0000256" key="2">
    <source>
        <dbReference type="ARBA" id="ARBA00004414"/>
    </source>
</evidence>
<dbReference type="Pfam" id="PF23138">
    <property type="entry name" value="CTLH_Armc9"/>
    <property type="match status" value="1"/>
</dbReference>
<evidence type="ECO:0000256" key="1">
    <source>
        <dbReference type="ARBA" id="ARBA00004220"/>
    </source>
</evidence>
<sequence>MENQLYGLSATSSTSYTNIQTLASNQSNGSMSYMDELIKEYLLFRGFNSALKSFEHDIKSDKDKMFRPDKLTDLFLTHIHQYELASLLDLWSFLEFKYFSRITIRLNTPNAITRKYELFLLRYYLVNAIQNNKTDKVFEFFENYASKLQSQVDWKDWFCLPFTKNPEDSPQFSVYFNKNWIDTFIVSFQNFLTIIFQSIQFPNLLTYNEEAFWFKNSFMSTQTKMLSFDSFEQDYLLMELNDEFHEFKNNHDDSNSKTSGGFINLIKNLANNNSNKISKKFGDKSNRKITMPSINDLNIEDRLLYAEKRKEKSIKFDDTQENTEDSYLVLSQNDYKEHTTEVIFCKFSYDGKYIASIDSEGIVKIWLAENESTPIITTIVTKTLVVSIEWERRNSNIIYIGLKSNAVKIYDLLMRKFIQELSLNKNYPFTNLIHSTVNTNKLIVLQHSTVPNVGSQFSIYESNLKNNCLSLWKNIDFNNFKILSLVSLALNNIIFGCYDGFIRRFDYDKQQMLICRKCHDGPVLNLKINIKENILISVSPTEATLWTLNYDIELEINKKIELNSCNLIALDSTENYLVTLEKLKGCNLIYLNSPNSINRKVNCNLDGSSTFDLYADSSNHINTLVIGNHSGLIRIFKLMFQY</sequence>
<keyword evidence="6" id="KW-0853">WD repeat</keyword>
<dbReference type="EMBL" id="CAJNOC010001351">
    <property type="protein sequence ID" value="CAF0857200.1"/>
    <property type="molecule type" value="Genomic_DNA"/>
</dbReference>
<dbReference type="Proteomes" id="UP000663879">
    <property type="component" value="Unassembled WGS sequence"/>
</dbReference>
<dbReference type="PANTHER" id="PTHR13083">
    <property type="entry name" value="WD REPEAT-CONTAINING PROTEIN 91"/>
    <property type="match status" value="1"/>
</dbReference>
<dbReference type="InterPro" id="IPR015943">
    <property type="entry name" value="WD40/YVTN_repeat-like_dom_sf"/>
</dbReference>
<dbReference type="InterPro" id="IPR001680">
    <property type="entry name" value="WD40_rpt"/>
</dbReference>
<comment type="similarity">
    <text evidence="3">Belongs to the WD repeat WDR91 family.</text>
</comment>
<proteinExistence type="inferred from homology"/>
<dbReference type="GO" id="GO:0045022">
    <property type="term" value="P:early endosome to late endosome transport"/>
    <property type="evidence" value="ECO:0007669"/>
    <property type="project" value="InterPro"/>
</dbReference>
<dbReference type="PROSITE" id="PS50082">
    <property type="entry name" value="WD_REPEATS_2"/>
    <property type="match status" value="1"/>
</dbReference>
<comment type="subcellular location">
    <subcellularLocation>
        <location evidence="1">Early endosome membrane</location>
        <topology evidence="1">Peripheral membrane protein</topology>
    </subcellularLocation>
    <subcellularLocation>
        <location evidence="2">Late endosome membrane</location>
    </subcellularLocation>
</comment>
<feature type="repeat" description="WD" evidence="6">
    <location>
        <begin position="335"/>
        <end position="366"/>
    </location>
</feature>
<dbReference type="InterPro" id="IPR056327">
    <property type="entry name" value="ARMC9_CTLH-like_dom"/>
</dbReference>
<dbReference type="InterPro" id="IPR036322">
    <property type="entry name" value="WD40_repeat_dom_sf"/>
</dbReference>
<evidence type="ECO:0000256" key="4">
    <source>
        <dbReference type="ARBA" id="ARBA00021116"/>
    </source>
</evidence>
<accession>A0A813WXA8</accession>
<organism evidence="8 9">
    <name type="scientific">Brachionus calyciflorus</name>
    <dbReference type="NCBI Taxonomy" id="104777"/>
    <lineage>
        <taxon>Eukaryota</taxon>
        <taxon>Metazoa</taxon>
        <taxon>Spiralia</taxon>
        <taxon>Gnathifera</taxon>
        <taxon>Rotifera</taxon>
        <taxon>Eurotatoria</taxon>
        <taxon>Monogononta</taxon>
        <taxon>Pseudotrocha</taxon>
        <taxon>Ploima</taxon>
        <taxon>Brachionidae</taxon>
        <taxon>Brachionus</taxon>
    </lineage>
</organism>